<dbReference type="GO" id="GO:0009055">
    <property type="term" value="F:electron transfer activity"/>
    <property type="evidence" value="ECO:0007669"/>
    <property type="project" value="InterPro"/>
</dbReference>
<feature type="domain" description="Cytochrome c" evidence="9">
    <location>
        <begin position="32"/>
        <end position="130"/>
    </location>
</feature>
<dbReference type="GO" id="GO:0005507">
    <property type="term" value="F:copper ion binding"/>
    <property type="evidence" value="ECO:0007669"/>
    <property type="project" value="InterPro"/>
</dbReference>
<evidence type="ECO:0000256" key="1">
    <source>
        <dbReference type="ARBA" id="ARBA00022448"/>
    </source>
</evidence>
<evidence type="ECO:0000256" key="2">
    <source>
        <dbReference type="ARBA" id="ARBA00022617"/>
    </source>
</evidence>
<name>A0A6J4S2Q6_9ACTN</name>
<evidence type="ECO:0000256" key="3">
    <source>
        <dbReference type="ARBA" id="ARBA00022723"/>
    </source>
</evidence>
<dbReference type="PROSITE" id="PS51007">
    <property type="entry name" value="CYTC"/>
    <property type="match status" value="1"/>
</dbReference>
<reference evidence="10" key="1">
    <citation type="submission" date="2020-02" db="EMBL/GenBank/DDBJ databases">
        <authorList>
            <person name="Meier V. D."/>
        </authorList>
    </citation>
    <scope>NUCLEOTIDE SEQUENCE</scope>
    <source>
        <strain evidence="10">AVDCRST_MAG30</strain>
    </source>
</reference>
<dbReference type="CDD" id="cd00920">
    <property type="entry name" value="Cupredoxin"/>
    <property type="match status" value="1"/>
</dbReference>
<dbReference type="InterPro" id="IPR036909">
    <property type="entry name" value="Cyt_c-like_dom_sf"/>
</dbReference>
<dbReference type="Pfam" id="PF00127">
    <property type="entry name" value="Copper-bind"/>
    <property type="match status" value="1"/>
</dbReference>
<evidence type="ECO:0000313" key="10">
    <source>
        <dbReference type="EMBL" id="CAA9487345.1"/>
    </source>
</evidence>
<accession>A0A6J4S2Q6</accession>
<dbReference type="Gene3D" id="2.60.40.420">
    <property type="entry name" value="Cupredoxins - blue copper proteins"/>
    <property type="match status" value="1"/>
</dbReference>
<dbReference type="EMBL" id="CADCVS010000179">
    <property type="protein sequence ID" value="CAA9487345.1"/>
    <property type="molecule type" value="Genomic_DNA"/>
</dbReference>
<dbReference type="InterPro" id="IPR033138">
    <property type="entry name" value="Cu_oxidase_CS"/>
</dbReference>
<organism evidence="10">
    <name type="scientific">uncultured Solirubrobacteraceae bacterium</name>
    <dbReference type="NCBI Taxonomy" id="1162706"/>
    <lineage>
        <taxon>Bacteria</taxon>
        <taxon>Bacillati</taxon>
        <taxon>Actinomycetota</taxon>
        <taxon>Thermoleophilia</taxon>
        <taxon>Solirubrobacterales</taxon>
        <taxon>Solirubrobacteraceae</taxon>
        <taxon>environmental samples</taxon>
    </lineage>
</organism>
<keyword evidence="8" id="KW-0732">Signal</keyword>
<evidence type="ECO:0000256" key="5">
    <source>
        <dbReference type="ARBA" id="ARBA00023004"/>
    </source>
</evidence>
<keyword evidence="5 7" id="KW-0408">Iron</keyword>
<dbReference type="AlphaFoldDB" id="A0A6J4S2Q6"/>
<keyword evidence="6" id="KW-0186">Copper</keyword>
<dbReference type="PROSITE" id="PS51257">
    <property type="entry name" value="PROKAR_LIPOPROTEIN"/>
    <property type="match status" value="1"/>
</dbReference>
<sequence length="249" mass="25058">MPGGGFKRLAPLAASVALTLVLSGCGLAEDGDNLVAGKQAFVEKCGSCHVLERAGTTGVTGPNLDESFQQARKDGFGESTFKGMVHAQIKIPARGAQNDPLTGRALSGMPANLVKGQTANDVAAYVASAVGKPGKDGGQLARIGVKRSTAVAKAEGAEITIPADPSGALAYTFASAEAAPGELTMLSPNESSVPHNIAIEGGGLDEKGPVVQGGGVSEIGPTVEAGEYTFYCSVPGHREGGMVGKLVVK</sequence>
<proteinExistence type="predicted"/>
<evidence type="ECO:0000256" key="4">
    <source>
        <dbReference type="ARBA" id="ARBA00022982"/>
    </source>
</evidence>
<feature type="chain" id="PRO_5027038773" description="Cytochrome c domain-containing protein" evidence="8">
    <location>
        <begin position="29"/>
        <end position="249"/>
    </location>
</feature>
<keyword evidence="4" id="KW-0249">Electron transport</keyword>
<gene>
    <name evidence="10" type="ORF">AVDCRST_MAG30-1175</name>
</gene>
<dbReference type="InterPro" id="IPR009056">
    <property type="entry name" value="Cyt_c-like_dom"/>
</dbReference>
<protein>
    <recommendedName>
        <fullName evidence="9">Cytochrome c domain-containing protein</fullName>
    </recommendedName>
</protein>
<dbReference type="PROSITE" id="PS00079">
    <property type="entry name" value="MULTICOPPER_OXIDASE1"/>
    <property type="match status" value="1"/>
</dbReference>
<dbReference type="SUPFAM" id="SSF49503">
    <property type="entry name" value="Cupredoxins"/>
    <property type="match status" value="1"/>
</dbReference>
<dbReference type="InterPro" id="IPR028871">
    <property type="entry name" value="BlueCu_1_BS"/>
</dbReference>
<evidence type="ECO:0000259" key="9">
    <source>
        <dbReference type="PROSITE" id="PS51007"/>
    </source>
</evidence>
<evidence type="ECO:0000256" key="7">
    <source>
        <dbReference type="PROSITE-ProRule" id="PRU00433"/>
    </source>
</evidence>
<dbReference type="Pfam" id="PF00034">
    <property type="entry name" value="Cytochrom_C"/>
    <property type="match status" value="1"/>
</dbReference>
<feature type="signal peptide" evidence="8">
    <location>
        <begin position="1"/>
        <end position="28"/>
    </location>
</feature>
<dbReference type="Gene3D" id="1.10.760.10">
    <property type="entry name" value="Cytochrome c-like domain"/>
    <property type="match status" value="1"/>
</dbReference>
<dbReference type="GO" id="GO:0020037">
    <property type="term" value="F:heme binding"/>
    <property type="evidence" value="ECO:0007669"/>
    <property type="project" value="InterPro"/>
</dbReference>
<evidence type="ECO:0000256" key="8">
    <source>
        <dbReference type="SAM" id="SignalP"/>
    </source>
</evidence>
<dbReference type="InterPro" id="IPR000923">
    <property type="entry name" value="BlueCu_1"/>
</dbReference>
<dbReference type="SUPFAM" id="SSF46626">
    <property type="entry name" value="Cytochrome c"/>
    <property type="match status" value="1"/>
</dbReference>
<keyword evidence="2 7" id="KW-0349">Heme</keyword>
<keyword evidence="1" id="KW-0813">Transport</keyword>
<evidence type="ECO:0000256" key="6">
    <source>
        <dbReference type="ARBA" id="ARBA00023008"/>
    </source>
</evidence>
<dbReference type="PROSITE" id="PS00196">
    <property type="entry name" value="COPPER_BLUE"/>
    <property type="match status" value="1"/>
</dbReference>
<dbReference type="InterPro" id="IPR008972">
    <property type="entry name" value="Cupredoxin"/>
</dbReference>
<keyword evidence="3 7" id="KW-0479">Metal-binding</keyword>